<evidence type="ECO:0000313" key="5">
    <source>
        <dbReference type="EMBL" id="MBW0514928.1"/>
    </source>
</evidence>
<dbReference type="PRINTS" id="PR00080">
    <property type="entry name" value="SDRFAMILY"/>
</dbReference>
<dbReference type="Gene3D" id="3.40.50.720">
    <property type="entry name" value="NAD(P)-binding Rossmann-like Domain"/>
    <property type="match status" value="1"/>
</dbReference>
<dbReference type="AlphaFoldDB" id="A0A9Q3HRM2"/>
<dbReference type="PRINTS" id="PR00081">
    <property type="entry name" value="GDHRDH"/>
</dbReference>
<dbReference type="Proteomes" id="UP000765509">
    <property type="component" value="Unassembled WGS sequence"/>
</dbReference>
<dbReference type="InterPro" id="IPR002347">
    <property type="entry name" value="SDR_fam"/>
</dbReference>
<comment type="similarity">
    <text evidence="1 4">Belongs to the short-chain dehydrogenases/reductases (SDR) family.</text>
</comment>
<keyword evidence="2" id="KW-0521">NADP</keyword>
<evidence type="ECO:0000256" key="1">
    <source>
        <dbReference type="ARBA" id="ARBA00006484"/>
    </source>
</evidence>
<dbReference type="OrthoDB" id="191139at2759"/>
<dbReference type="PANTHER" id="PTHR24320">
    <property type="entry name" value="RETINOL DEHYDROGENASE"/>
    <property type="match status" value="1"/>
</dbReference>
<accession>A0A9Q3HRM2</accession>
<dbReference type="Pfam" id="PF00106">
    <property type="entry name" value="adh_short"/>
    <property type="match status" value="1"/>
</dbReference>
<name>A0A9Q3HRM2_9BASI</name>
<dbReference type="InterPro" id="IPR036291">
    <property type="entry name" value="NAD(P)-bd_dom_sf"/>
</dbReference>
<keyword evidence="6" id="KW-1185">Reference proteome</keyword>
<reference evidence="5" key="1">
    <citation type="submission" date="2021-03" db="EMBL/GenBank/DDBJ databases">
        <title>Draft genome sequence of rust myrtle Austropuccinia psidii MF-1, a brazilian biotype.</title>
        <authorList>
            <person name="Quecine M.C."/>
            <person name="Pachon D.M.R."/>
            <person name="Bonatelli M.L."/>
            <person name="Correr F.H."/>
            <person name="Franceschini L.M."/>
            <person name="Leite T.F."/>
            <person name="Margarido G.R.A."/>
            <person name="Almeida C.A."/>
            <person name="Ferrarezi J.A."/>
            <person name="Labate C.A."/>
        </authorList>
    </citation>
    <scope>NUCLEOTIDE SEQUENCE</scope>
    <source>
        <strain evidence="5">MF-1</strain>
    </source>
</reference>
<proteinExistence type="inferred from homology"/>
<dbReference type="GO" id="GO:0016491">
    <property type="term" value="F:oxidoreductase activity"/>
    <property type="evidence" value="ECO:0007669"/>
    <property type="project" value="UniProtKB-KW"/>
</dbReference>
<evidence type="ECO:0000256" key="3">
    <source>
        <dbReference type="ARBA" id="ARBA00023002"/>
    </source>
</evidence>
<organism evidence="5 6">
    <name type="scientific">Austropuccinia psidii MF-1</name>
    <dbReference type="NCBI Taxonomy" id="1389203"/>
    <lineage>
        <taxon>Eukaryota</taxon>
        <taxon>Fungi</taxon>
        <taxon>Dikarya</taxon>
        <taxon>Basidiomycota</taxon>
        <taxon>Pucciniomycotina</taxon>
        <taxon>Pucciniomycetes</taxon>
        <taxon>Pucciniales</taxon>
        <taxon>Sphaerophragmiaceae</taxon>
        <taxon>Austropuccinia</taxon>
    </lineage>
</organism>
<dbReference type="SUPFAM" id="SSF51735">
    <property type="entry name" value="NAD(P)-binding Rossmann-fold domains"/>
    <property type="match status" value="1"/>
</dbReference>
<gene>
    <name evidence="5" type="ORF">O181_054643</name>
</gene>
<dbReference type="EMBL" id="AVOT02024315">
    <property type="protein sequence ID" value="MBW0514928.1"/>
    <property type="molecule type" value="Genomic_DNA"/>
</dbReference>
<sequence>MFFGSSQKPWSLQDIPDQTAKVAIVTGGNSGLGFITCLELARHHAKVYMASRNKLKAQDAIQKIKNQIHYAQVDYLELDLTNLASCKKAAHEFLKLENRLDILINNAGVMSTPYKLSQDGIEIQACNGLGHFAFTIPLLPILEKTDSISGSQVRIVNLSSIAHRLAFKPDFSSLNGLNQTCLTTWGRYANSKLTNILFNNQLQKKLNHTNIHCLAVHPGIVDTGLFKGTCQSYPFLKPIFNCQSLIGTIFSSPQDGAINQLYAATAPEVTQNNLKGAYIVPYAKVETPSTLAQDPHGKLAAQFWTLCEQLVAEKS</sequence>
<dbReference type="PANTHER" id="PTHR24320:SF282">
    <property type="entry name" value="WW DOMAIN-CONTAINING OXIDOREDUCTASE"/>
    <property type="match status" value="1"/>
</dbReference>
<protein>
    <submittedName>
        <fullName evidence="5">Uncharacterized protein</fullName>
    </submittedName>
</protein>
<evidence type="ECO:0000256" key="2">
    <source>
        <dbReference type="ARBA" id="ARBA00022857"/>
    </source>
</evidence>
<evidence type="ECO:0000256" key="4">
    <source>
        <dbReference type="RuleBase" id="RU000363"/>
    </source>
</evidence>
<comment type="caution">
    <text evidence="5">The sequence shown here is derived from an EMBL/GenBank/DDBJ whole genome shotgun (WGS) entry which is preliminary data.</text>
</comment>
<evidence type="ECO:0000313" key="6">
    <source>
        <dbReference type="Proteomes" id="UP000765509"/>
    </source>
</evidence>
<keyword evidence="3" id="KW-0560">Oxidoreductase</keyword>